<dbReference type="AlphaFoldDB" id="A0A1T4S2A8"/>
<dbReference type="GO" id="GO:0022857">
    <property type="term" value="F:transmembrane transporter activity"/>
    <property type="evidence" value="ECO:0007669"/>
    <property type="project" value="InterPro"/>
</dbReference>
<evidence type="ECO:0000256" key="4">
    <source>
        <dbReference type="ARBA" id="ARBA00022692"/>
    </source>
</evidence>
<keyword evidence="10" id="KW-1185">Reference proteome</keyword>
<keyword evidence="3" id="KW-1003">Cell membrane</keyword>
<feature type="transmembrane region" description="Helical" evidence="7">
    <location>
        <begin position="40"/>
        <end position="61"/>
    </location>
</feature>
<keyword evidence="4 7" id="KW-0812">Transmembrane</keyword>
<feature type="transmembrane region" description="Helical" evidence="7">
    <location>
        <begin position="344"/>
        <end position="369"/>
    </location>
</feature>
<feature type="transmembrane region" description="Helical" evidence="7">
    <location>
        <begin position="164"/>
        <end position="185"/>
    </location>
</feature>
<keyword evidence="6 7" id="KW-0472">Membrane</keyword>
<evidence type="ECO:0000313" key="9">
    <source>
        <dbReference type="EMBL" id="SKA22068.1"/>
    </source>
</evidence>
<gene>
    <name evidence="9" type="ORF">SAMN02745126_04274</name>
</gene>
<comment type="subcellular location">
    <subcellularLocation>
        <location evidence="1">Cell membrane</location>
        <topology evidence="1">Multi-pass membrane protein</topology>
    </subcellularLocation>
</comment>
<name>A0A1T4S2A8_9HYPH</name>
<evidence type="ECO:0000313" key="10">
    <source>
        <dbReference type="Proteomes" id="UP000190092"/>
    </source>
</evidence>
<organism evidence="9 10">
    <name type="scientific">Enhydrobacter aerosaccus</name>
    <dbReference type="NCBI Taxonomy" id="225324"/>
    <lineage>
        <taxon>Bacteria</taxon>
        <taxon>Pseudomonadati</taxon>
        <taxon>Pseudomonadota</taxon>
        <taxon>Alphaproteobacteria</taxon>
        <taxon>Hyphomicrobiales</taxon>
        <taxon>Enhydrobacter</taxon>
    </lineage>
</organism>
<dbReference type="STRING" id="225324.SAMN02745126_04274"/>
<evidence type="ECO:0000256" key="5">
    <source>
        <dbReference type="ARBA" id="ARBA00022989"/>
    </source>
</evidence>
<protein>
    <submittedName>
        <fullName evidence="9">MFS-type transporter involved in bile tolerance, Atg22 family</fullName>
    </submittedName>
</protein>
<sequence length="400" mass="42077">MVPRYVFPAYLAGLGSWFVPMGIQMVLFPWLVAVVLRLDAFAVGVAQAAIMAPSLLFLPLGGLMADRGNPRRLLLRYHLAYAIPPVVLAVVLSQGGLSYALLIAYALAAGSISAFAVPTRDTLLPAVSAEVGLPRAVALATALQFAGQLVGIACASSADRLGPAPLLLLHAVLVLAGAAFVWWLPDPAAHTVKEKQGFWRSVGEGLSVAAKTEQIWPVLLLNLGVGIFYVGPFMAVLPLAVRDHYGGGAFDLSLVSFAFWAATIVASIAFAALARRLTLRGRLIGCAVMTGALVLLLLSMLPPFPIFAALNFVWGIGAGITMTQSRTVVQIVAPPTHRARLMSLFQLGLGGGGPIGAFLTGAICAVWGIRAAMMIPAAAMILLIAVVLVQSRLWVMRTVE</sequence>
<feature type="transmembrane region" description="Helical" evidence="7">
    <location>
        <begin position="304"/>
        <end position="323"/>
    </location>
</feature>
<reference evidence="10" key="1">
    <citation type="submission" date="2017-02" db="EMBL/GenBank/DDBJ databases">
        <authorList>
            <person name="Varghese N."/>
            <person name="Submissions S."/>
        </authorList>
    </citation>
    <scope>NUCLEOTIDE SEQUENCE [LARGE SCALE GENOMIC DNA]</scope>
    <source>
        <strain evidence="10">ATCC 27094</strain>
    </source>
</reference>
<keyword evidence="2" id="KW-0813">Transport</keyword>
<dbReference type="Proteomes" id="UP000190092">
    <property type="component" value="Unassembled WGS sequence"/>
</dbReference>
<evidence type="ECO:0000256" key="7">
    <source>
        <dbReference type="SAM" id="Phobius"/>
    </source>
</evidence>
<feature type="transmembrane region" description="Helical" evidence="7">
    <location>
        <begin position="375"/>
        <end position="395"/>
    </location>
</feature>
<dbReference type="RefSeq" id="WP_085935944.1">
    <property type="nucleotide sequence ID" value="NZ_FUWJ01000006.1"/>
</dbReference>
<feature type="transmembrane region" description="Helical" evidence="7">
    <location>
        <begin position="98"/>
        <end position="117"/>
    </location>
</feature>
<feature type="transmembrane region" description="Helical" evidence="7">
    <location>
        <begin position="253"/>
        <end position="274"/>
    </location>
</feature>
<dbReference type="PANTHER" id="PTHR23513:SF11">
    <property type="entry name" value="STAPHYLOFERRIN A TRANSPORTER"/>
    <property type="match status" value="1"/>
</dbReference>
<evidence type="ECO:0000259" key="8">
    <source>
        <dbReference type="PROSITE" id="PS50850"/>
    </source>
</evidence>
<dbReference type="EMBL" id="FUWJ01000006">
    <property type="protein sequence ID" value="SKA22068.1"/>
    <property type="molecule type" value="Genomic_DNA"/>
</dbReference>
<accession>A0A1T4S2A8</accession>
<evidence type="ECO:0000256" key="1">
    <source>
        <dbReference type="ARBA" id="ARBA00004651"/>
    </source>
</evidence>
<feature type="transmembrane region" description="Helical" evidence="7">
    <location>
        <begin position="7"/>
        <end position="28"/>
    </location>
</feature>
<evidence type="ECO:0000256" key="6">
    <source>
        <dbReference type="ARBA" id="ARBA00023136"/>
    </source>
</evidence>
<proteinExistence type="predicted"/>
<dbReference type="PROSITE" id="PS50850">
    <property type="entry name" value="MFS"/>
    <property type="match status" value="1"/>
</dbReference>
<dbReference type="OrthoDB" id="7053134at2"/>
<dbReference type="Gene3D" id="1.20.1250.20">
    <property type="entry name" value="MFS general substrate transporter like domains"/>
    <property type="match status" value="1"/>
</dbReference>
<dbReference type="InterPro" id="IPR020846">
    <property type="entry name" value="MFS_dom"/>
</dbReference>
<feature type="transmembrane region" description="Helical" evidence="7">
    <location>
        <begin position="219"/>
        <end position="241"/>
    </location>
</feature>
<dbReference type="InterPro" id="IPR036259">
    <property type="entry name" value="MFS_trans_sf"/>
</dbReference>
<dbReference type="GO" id="GO:0005886">
    <property type="term" value="C:plasma membrane"/>
    <property type="evidence" value="ECO:0007669"/>
    <property type="project" value="UniProtKB-SubCell"/>
</dbReference>
<keyword evidence="5 7" id="KW-1133">Transmembrane helix</keyword>
<dbReference type="PANTHER" id="PTHR23513">
    <property type="entry name" value="INTEGRAL MEMBRANE EFFLUX PROTEIN-RELATED"/>
    <property type="match status" value="1"/>
</dbReference>
<evidence type="ECO:0000256" key="3">
    <source>
        <dbReference type="ARBA" id="ARBA00022475"/>
    </source>
</evidence>
<dbReference type="SUPFAM" id="SSF103473">
    <property type="entry name" value="MFS general substrate transporter"/>
    <property type="match status" value="1"/>
</dbReference>
<feature type="transmembrane region" description="Helical" evidence="7">
    <location>
        <begin position="73"/>
        <end position="92"/>
    </location>
</feature>
<dbReference type="Pfam" id="PF05977">
    <property type="entry name" value="MFS_3"/>
    <property type="match status" value="1"/>
</dbReference>
<feature type="transmembrane region" description="Helical" evidence="7">
    <location>
        <begin position="281"/>
        <end position="298"/>
    </location>
</feature>
<evidence type="ECO:0000256" key="2">
    <source>
        <dbReference type="ARBA" id="ARBA00022448"/>
    </source>
</evidence>
<feature type="transmembrane region" description="Helical" evidence="7">
    <location>
        <begin position="137"/>
        <end position="158"/>
    </location>
</feature>
<dbReference type="InterPro" id="IPR010290">
    <property type="entry name" value="TM_effector"/>
</dbReference>
<feature type="domain" description="Major facilitator superfamily (MFS) profile" evidence="8">
    <location>
        <begin position="210"/>
        <end position="400"/>
    </location>
</feature>